<dbReference type="Proteomes" id="UP001332192">
    <property type="component" value="Chromosome"/>
</dbReference>
<keyword evidence="3" id="KW-1185">Reference proteome</keyword>
<feature type="transmembrane region" description="Helical" evidence="1">
    <location>
        <begin position="135"/>
        <end position="154"/>
    </location>
</feature>
<keyword evidence="1" id="KW-0812">Transmembrane</keyword>
<reference evidence="2 3" key="1">
    <citation type="journal article" date="2024" name="Front. Microbiol.">
        <title>Novel thermophilic genera Geochorda gen. nov. and Carboxydochorda gen. nov. from the deep terrestrial subsurface reveal the ecophysiological diversity in the class Limnochordia.</title>
        <authorList>
            <person name="Karnachuk O.V."/>
            <person name="Lukina A.P."/>
            <person name="Avakyan M.R."/>
            <person name="Kadnikov V.V."/>
            <person name="Begmatov S."/>
            <person name="Beletsky A.V."/>
            <person name="Vlasova K.G."/>
            <person name="Novikov A.A."/>
            <person name="Shcherbakova V.A."/>
            <person name="Mardanov A.V."/>
            <person name="Ravin N.V."/>
        </authorList>
    </citation>
    <scope>NUCLEOTIDE SEQUENCE [LARGE SCALE GENOMIC DNA]</scope>
    <source>
        <strain evidence="2 3">L945</strain>
    </source>
</reference>
<gene>
    <name evidence="2" type="ORF">U7230_05940</name>
</gene>
<dbReference type="EMBL" id="CP141615">
    <property type="protein sequence ID" value="WRP18542.1"/>
    <property type="molecule type" value="Genomic_DNA"/>
</dbReference>
<evidence type="ECO:0000313" key="2">
    <source>
        <dbReference type="EMBL" id="WRP18542.1"/>
    </source>
</evidence>
<feature type="transmembrane region" description="Helical" evidence="1">
    <location>
        <begin position="70"/>
        <end position="87"/>
    </location>
</feature>
<evidence type="ECO:0000313" key="3">
    <source>
        <dbReference type="Proteomes" id="UP001332192"/>
    </source>
</evidence>
<accession>A0ABZ1C0I7</accession>
<protein>
    <submittedName>
        <fullName evidence="2">Uncharacterized protein</fullName>
    </submittedName>
</protein>
<sequence>MGAGSWVPAGRRVGGGAARGTAGAHQAAGGMPVAGAILAGSAVALVGCMAAAVVLGTLQRSGWMLVVPEWLYLAGAYGTAALGGWVSGRLAGHAGLLCGGGVGMLLSALAAWVALSTAASPPVPDTVAVIGWGAAGWRGALAIVVAALAGALGVGTP</sequence>
<dbReference type="RefSeq" id="WP_324717815.1">
    <property type="nucleotide sequence ID" value="NZ_CP141615.1"/>
</dbReference>
<name>A0ABZ1C0I7_9FIRM</name>
<organism evidence="2 3">
    <name type="scientific">Carboxydichorda subterranea</name>
    <dbReference type="NCBI Taxonomy" id="3109565"/>
    <lineage>
        <taxon>Bacteria</taxon>
        <taxon>Bacillati</taxon>
        <taxon>Bacillota</taxon>
        <taxon>Limnochordia</taxon>
        <taxon>Limnochordales</taxon>
        <taxon>Geochordaceae</taxon>
        <taxon>Carboxydichorda</taxon>
    </lineage>
</organism>
<proteinExistence type="predicted"/>
<keyword evidence="1" id="KW-1133">Transmembrane helix</keyword>
<feature type="transmembrane region" description="Helical" evidence="1">
    <location>
        <begin position="94"/>
        <end position="115"/>
    </location>
</feature>
<evidence type="ECO:0000256" key="1">
    <source>
        <dbReference type="SAM" id="Phobius"/>
    </source>
</evidence>
<keyword evidence="1" id="KW-0472">Membrane</keyword>
<feature type="transmembrane region" description="Helical" evidence="1">
    <location>
        <begin position="33"/>
        <end position="58"/>
    </location>
</feature>